<reference evidence="1" key="2">
    <citation type="submission" date="2020-06" db="EMBL/GenBank/DDBJ databases">
        <authorList>
            <person name="Sheffer M."/>
        </authorList>
    </citation>
    <scope>NUCLEOTIDE SEQUENCE</scope>
</reference>
<dbReference type="InterPro" id="IPR008042">
    <property type="entry name" value="Retrotrans_Pao"/>
</dbReference>
<dbReference type="EMBL" id="JABXBU010000030">
    <property type="protein sequence ID" value="KAF8784624.1"/>
    <property type="molecule type" value="Genomic_DNA"/>
</dbReference>
<dbReference type="PANTHER" id="PTHR47331">
    <property type="entry name" value="PHD-TYPE DOMAIN-CONTAINING PROTEIN"/>
    <property type="match status" value="1"/>
</dbReference>
<dbReference type="Pfam" id="PF05380">
    <property type="entry name" value="Peptidase_A17"/>
    <property type="match status" value="1"/>
</dbReference>
<protein>
    <submittedName>
        <fullName evidence="1">Uncharacterized protein</fullName>
    </submittedName>
</protein>
<proteinExistence type="predicted"/>
<reference evidence="1" key="1">
    <citation type="journal article" date="2020" name="bioRxiv">
        <title>Chromosome-level reference genome of the European wasp spider Argiope bruennichi: a resource for studies on range expansion and evolutionary adaptation.</title>
        <authorList>
            <person name="Sheffer M.M."/>
            <person name="Hoppe A."/>
            <person name="Krehenwinkel H."/>
            <person name="Uhl G."/>
            <person name="Kuss A.W."/>
            <person name="Jensen L."/>
            <person name="Jensen C."/>
            <person name="Gillespie R.G."/>
            <person name="Hoff K.J."/>
            <person name="Prost S."/>
        </authorList>
    </citation>
    <scope>NUCLEOTIDE SEQUENCE</scope>
</reference>
<dbReference type="AlphaFoldDB" id="A0A8T0F0G2"/>
<dbReference type="Proteomes" id="UP000807504">
    <property type="component" value="Unassembled WGS sequence"/>
</dbReference>
<evidence type="ECO:0000313" key="1">
    <source>
        <dbReference type="EMBL" id="KAF8784624.1"/>
    </source>
</evidence>
<organism evidence="1 2">
    <name type="scientific">Argiope bruennichi</name>
    <name type="common">Wasp spider</name>
    <name type="synonym">Aranea bruennichi</name>
    <dbReference type="NCBI Taxonomy" id="94029"/>
    <lineage>
        <taxon>Eukaryota</taxon>
        <taxon>Metazoa</taxon>
        <taxon>Ecdysozoa</taxon>
        <taxon>Arthropoda</taxon>
        <taxon>Chelicerata</taxon>
        <taxon>Arachnida</taxon>
        <taxon>Araneae</taxon>
        <taxon>Araneomorphae</taxon>
        <taxon>Entelegynae</taxon>
        <taxon>Araneoidea</taxon>
        <taxon>Araneidae</taxon>
        <taxon>Argiope</taxon>
    </lineage>
</organism>
<comment type="caution">
    <text evidence="1">The sequence shown here is derived from an EMBL/GenBank/DDBJ whole genome shotgun (WGS) entry which is preliminary data.</text>
</comment>
<accession>A0A8T0F0G2</accession>
<evidence type="ECO:0000313" key="2">
    <source>
        <dbReference type="Proteomes" id="UP000807504"/>
    </source>
</evidence>
<keyword evidence="2" id="KW-1185">Reference proteome</keyword>
<gene>
    <name evidence="1" type="ORF">HNY73_010275</name>
</gene>
<dbReference type="PANTHER" id="PTHR47331:SF1">
    <property type="entry name" value="GAG-LIKE PROTEIN"/>
    <property type="match status" value="1"/>
</dbReference>
<name>A0A8T0F0G2_ARGBR</name>
<sequence length="281" mass="31606">MEVQNSRHSSRNLHRLKSQLVSSTVNHLGPQTSVVFFEKRETSVGGGGCDAYLLRFSNAIMLTLDLSHMIDNRNLTCPRLTKTRLRLESLKFQSILLCLHYILHRLEVRGFYHLPRQPPNCTLIGTKLGPETRYSCIINCPKDKNLALTKRGLLSLAQSIFDSLGTSTPVTIIPKFMLQESWNIGLEGDDALPEGLSKQFWSWLKGTKNLSEIKLPRWMKLSEGKEETASLHVFCDASAKATCIFLRVEINLIWLKNNSETDYPYVAQQLISSAAEIAAGA</sequence>